<comment type="caution">
    <text evidence="2">The sequence shown here is derived from an EMBL/GenBank/DDBJ whole genome shotgun (WGS) entry which is preliminary data.</text>
</comment>
<proteinExistence type="predicted"/>
<dbReference type="Proteomes" id="UP000242791">
    <property type="component" value="Unassembled WGS sequence"/>
</dbReference>
<organism evidence="2 3">
    <name type="scientific">Blastomyces percursus</name>
    <dbReference type="NCBI Taxonomy" id="1658174"/>
    <lineage>
        <taxon>Eukaryota</taxon>
        <taxon>Fungi</taxon>
        <taxon>Dikarya</taxon>
        <taxon>Ascomycota</taxon>
        <taxon>Pezizomycotina</taxon>
        <taxon>Eurotiomycetes</taxon>
        <taxon>Eurotiomycetidae</taxon>
        <taxon>Onygenales</taxon>
        <taxon>Ajellomycetaceae</taxon>
        <taxon>Blastomyces</taxon>
    </lineage>
</organism>
<dbReference type="STRING" id="1658174.A0A1J9Q7W5"/>
<evidence type="ECO:0000313" key="3">
    <source>
        <dbReference type="Proteomes" id="UP000242791"/>
    </source>
</evidence>
<feature type="compositionally biased region" description="Polar residues" evidence="1">
    <location>
        <begin position="183"/>
        <end position="193"/>
    </location>
</feature>
<dbReference type="OrthoDB" id="4188785at2759"/>
<evidence type="ECO:0000313" key="2">
    <source>
        <dbReference type="EMBL" id="OJD12287.1"/>
    </source>
</evidence>
<accession>A0A1J9Q7W5</accession>
<gene>
    <name evidence="2" type="ORF">ACJ73_09381</name>
</gene>
<sequence length="268" mass="29726">MAIQINPLLHRWQHHGSYKEVKYALDTKTVTRFDGSNYEAWRVGILADAEVIGGIDILLKNQRESPATRPIVDKWKIRSKALYRRMLSSLIGNVRTTIGALEADNAAALWDKINIEYAISLAEERVNVFRELTRLQVRDNDYLHSKDVSATSSHAIRSSVEAQKTYTMTFSSTAYANSRRRSSNQSGKISTAPSKIEVGKEKMTTPNTASSGQPTPDSGLPYERLVIPMPIPGAPGASFFDGRDVTAFVDRYEAMCTLHFVAGSEALA</sequence>
<protein>
    <submittedName>
        <fullName evidence="2">Uncharacterized protein</fullName>
    </submittedName>
</protein>
<reference evidence="2 3" key="1">
    <citation type="submission" date="2015-08" db="EMBL/GenBank/DDBJ databases">
        <title>Emmonsia species relationships and genome sequence.</title>
        <authorList>
            <person name="Cuomo C.A."/>
            <person name="Schwartz I.S."/>
            <person name="Kenyon C."/>
            <person name="De Hoog G.S."/>
            <person name="Govender N.P."/>
            <person name="Botha A."/>
            <person name="Moreno L."/>
            <person name="De Vries M."/>
            <person name="Munoz J.F."/>
            <person name="Stielow J.B."/>
        </authorList>
    </citation>
    <scope>NUCLEOTIDE SEQUENCE [LARGE SCALE GENOMIC DNA]</scope>
    <source>
        <strain evidence="2 3">EI222</strain>
    </source>
</reference>
<name>A0A1J9Q7W5_9EURO</name>
<dbReference type="VEuPathDB" id="FungiDB:ACJ73_09381"/>
<dbReference type="EMBL" id="LGTZ01002617">
    <property type="protein sequence ID" value="OJD12287.1"/>
    <property type="molecule type" value="Genomic_DNA"/>
</dbReference>
<feature type="non-terminal residue" evidence="2">
    <location>
        <position position="268"/>
    </location>
</feature>
<feature type="region of interest" description="Disordered" evidence="1">
    <location>
        <begin position="177"/>
        <end position="226"/>
    </location>
</feature>
<keyword evidence="3" id="KW-1185">Reference proteome</keyword>
<feature type="compositionally biased region" description="Polar residues" evidence="1">
    <location>
        <begin position="204"/>
        <end position="216"/>
    </location>
</feature>
<dbReference type="AlphaFoldDB" id="A0A1J9Q7W5"/>
<evidence type="ECO:0000256" key="1">
    <source>
        <dbReference type="SAM" id="MobiDB-lite"/>
    </source>
</evidence>